<keyword evidence="11 13" id="KW-0998">Cell outer membrane</keyword>
<dbReference type="PROSITE" id="PS51257">
    <property type="entry name" value="PROKAR_LIPOPROTEIN"/>
    <property type="match status" value="1"/>
</dbReference>
<dbReference type="GO" id="GO:0044874">
    <property type="term" value="P:lipoprotein localization to outer membrane"/>
    <property type="evidence" value="ECO:0007669"/>
    <property type="project" value="UniProtKB-UniRule"/>
</dbReference>
<keyword evidence="12 13" id="KW-0449">Lipoprotein</keyword>
<evidence type="ECO:0000313" key="15">
    <source>
        <dbReference type="EMBL" id="MDQ5767326.1"/>
    </source>
</evidence>
<evidence type="ECO:0000256" key="7">
    <source>
        <dbReference type="ARBA" id="ARBA00022927"/>
    </source>
</evidence>
<evidence type="ECO:0000256" key="12">
    <source>
        <dbReference type="ARBA" id="ARBA00023288"/>
    </source>
</evidence>
<feature type="signal peptide" evidence="14">
    <location>
        <begin position="1"/>
        <end position="19"/>
    </location>
</feature>
<dbReference type="Gene3D" id="2.50.20.10">
    <property type="entry name" value="Lipoprotein localisation LolA/LolB/LppX"/>
    <property type="match status" value="1"/>
</dbReference>
<comment type="subcellular location">
    <subcellularLocation>
        <location evidence="1 13">Cell outer membrane</location>
        <topology evidence="1 13">Lipid-anchor</topology>
    </subcellularLocation>
</comment>
<dbReference type="InterPro" id="IPR004565">
    <property type="entry name" value="OM_lipoprot_LolB"/>
</dbReference>
<evidence type="ECO:0000256" key="5">
    <source>
        <dbReference type="ARBA" id="ARBA00022448"/>
    </source>
</evidence>
<comment type="function">
    <text evidence="13">Plays a critical role in the incorporation of lipoproteins in the outer membrane after they are released by the LolA protein.</text>
</comment>
<dbReference type="AlphaFoldDB" id="A0AA51MRN4"/>
<protein>
    <recommendedName>
        <fullName evidence="4 13">Outer-membrane lipoprotein LolB</fullName>
    </recommendedName>
</protein>
<dbReference type="GO" id="GO:0015031">
    <property type="term" value="P:protein transport"/>
    <property type="evidence" value="ECO:0007669"/>
    <property type="project" value="UniProtKB-KW"/>
</dbReference>
<reference evidence="16 17" key="1">
    <citation type="submission" date="2023-08" db="EMBL/GenBank/DDBJ databases">
        <title>New molecular markers tilS and rpoB for phylogenetic and monitoring studies of the genus Thiothrix biodiversity.</title>
        <authorList>
            <person name="Ravin N.V."/>
            <person name="Smolyakov D."/>
            <person name="Markov N.D."/>
            <person name="Beletsky A.V."/>
            <person name="Mardanov A.V."/>
            <person name="Rudenko T.S."/>
            <person name="Grabovich M.Y."/>
        </authorList>
    </citation>
    <scope>NUCLEOTIDE SEQUENCE</scope>
    <source>
        <strain evidence="16">DNT52</strain>
        <strain evidence="15 17">H33</strain>
    </source>
</reference>
<keyword evidence="17" id="KW-1185">Reference proteome</keyword>
<keyword evidence="7 13" id="KW-0653">Protein transport</keyword>
<proteinExistence type="inferred from homology"/>
<keyword evidence="8 13" id="KW-0472">Membrane</keyword>
<keyword evidence="9 13" id="KW-0564">Palmitate</keyword>
<sequence>MKQWMLVAACCALTLGGCATQTKSPTVGAEVPNKPADAQSAWQQRQAEFARMSSWRLQGKVGVQFQEQSASFNISWLQTGNDQYEMNIKNPLTGSIVAYLKGERSEVVMQANGKTYKDSNAERLLQAQLGVSLPLDGMKYWVRGIPAPDSPVQQVKLDAQGRPELLQQSGWQVEYSGWKGTDWKALPERINLSRTPDNTKVKVIAKDWQTRY</sequence>
<comment type="similarity">
    <text evidence="2 13">Belongs to the LolB family.</text>
</comment>
<keyword evidence="5 13" id="KW-0813">Transport</keyword>
<dbReference type="InterPro" id="IPR029046">
    <property type="entry name" value="LolA/LolB/LppX"/>
</dbReference>
<accession>A0AA51MRN4</accession>
<comment type="subunit">
    <text evidence="3 13">Monomer.</text>
</comment>
<evidence type="ECO:0000256" key="2">
    <source>
        <dbReference type="ARBA" id="ARBA00009696"/>
    </source>
</evidence>
<dbReference type="Proteomes" id="UP001223336">
    <property type="component" value="Unassembled WGS sequence"/>
</dbReference>
<dbReference type="CDD" id="cd16326">
    <property type="entry name" value="LolB"/>
    <property type="match status" value="1"/>
</dbReference>
<evidence type="ECO:0000256" key="1">
    <source>
        <dbReference type="ARBA" id="ARBA00004459"/>
    </source>
</evidence>
<name>A0AA51MRN4_9GAMM</name>
<evidence type="ECO:0000256" key="3">
    <source>
        <dbReference type="ARBA" id="ARBA00011245"/>
    </source>
</evidence>
<dbReference type="Proteomes" id="UP001229862">
    <property type="component" value="Chromosome"/>
</dbReference>
<dbReference type="GO" id="GO:0009279">
    <property type="term" value="C:cell outer membrane"/>
    <property type="evidence" value="ECO:0007669"/>
    <property type="project" value="UniProtKB-SubCell"/>
</dbReference>
<evidence type="ECO:0000256" key="10">
    <source>
        <dbReference type="ARBA" id="ARBA00023186"/>
    </source>
</evidence>
<dbReference type="NCBIfam" id="TIGR00548">
    <property type="entry name" value="lolB"/>
    <property type="match status" value="1"/>
</dbReference>
<evidence type="ECO:0000256" key="14">
    <source>
        <dbReference type="SAM" id="SignalP"/>
    </source>
</evidence>
<organism evidence="16">
    <name type="scientific">Thiothrix subterranea</name>
    <dbReference type="NCBI Taxonomy" id="2735563"/>
    <lineage>
        <taxon>Bacteria</taxon>
        <taxon>Pseudomonadati</taxon>
        <taxon>Pseudomonadota</taxon>
        <taxon>Gammaproteobacteria</taxon>
        <taxon>Thiotrichales</taxon>
        <taxon>Thiotrichaceae</taxon>
        <taxon>Thiothrix</taxon>
    </lineage>
</organism>
<keyword evidence="6 13" id="KW-0732">Signal</keyword>
<evidence type="ECO:0000313" key="17">
    <source>
        <dbReference type="Proteomes" id="UP001223336"/>
    </source>
</evidence>
<keyword evidence="10 13" id="KW-0143">Chaperone</keyword>
<dbReference type="SUPFAM" id="SSF89392">
    <property type="entry name" value="Prokaryotic lipoproteins and lipoprotein localization factors"/>
    <property type="match status" value="1"/>
</dbReference>
<evidence type="ECO:0000256" key="9">
    <source>
        <dbReference type="ARBA" id="ARBA00023139"/>
    </source>
</evidence>
<evidence type="ECO:0000256" key="13">
    <source>
        <dbReference type="HAMAP-Rule" id="MF_00233"/>
    </source>
</evidence>
<evidence type="ECO:0000313" key="16">
    <source>
        <dbReference type="EMBL" id="WML88813.1"/>
    </source>
</evidence>
<gene>
    <name evidence="13 16" type="primary">lolB</name>
    <name evidence="15" type="ORF">RCC75_02235</name>
    <name evidence="16" type="ORF">RCG00_10610</name>
</gene>
<evidence type="ECO:0000256" key="6">
    <source>
        <dbReference type="ARBA" id="ARBA00022729"/>
    </source>
</evidence>
<dbReference type="EMBL" id="JAVFKN010000002">
    <property type="protein sequence ID" value="MDQ5767326.1"/>
    <property type="molecule type" value="Genomic_DNA"/>
</dbReference>
<dbReference type="RefSeq" id="WP_308133524.1">
    <property type="nucleotide sequence ID" value="NZ_CP133217.1"/>
</dbReference>
<dbReference type="Pfam" id="PF03550">
    <property type="entry name" value="LolB"/>
    <property type="match status" value="1"/>
</dbReference>
<dbReference type="EMBL" id="CP133217">
    <property type="protein sequence ID" value="WML88813.1"/>
    <property type="molecule type" value="Genomic_DNA"/>
</dbReference>
<evidence type="ECO:0000256" key="4">
    <source>
        <dbReference type="ARBA" id="ARBA00016202"/>
    </source>
</evidence>
<evidence type="ECO:0000256" key="11">
    <source>
        <dbReference type="ARBA" id="ARBA00023237"/>
    </source>
</evidence>
<feature type="chain" id="PRO_5041402041" description="Outer-membrane lipoprotein LolB" evidence="14">
    <location>
        <begin position="20"/>
        <end position="212"/>
    </location>
</feature>
<dbReference type="HAMAP" id="MF_00233">
    <property type="entry name" value="LolB"/>
    <property type="match status" value="1"/>
</dbReference>
<evidence type="ECO:0000256" key="8">
    <source>
        <dbReference type="ARBA" id="ARBA00023136"/>
    </source>
</evidence>